<sequence>MKHLAKFFLVVLLLTVAPAKGSDYPFGGTCDPISREKVGSIASIVLKGAKFWSSKDQQVCAHNIQVVTEGGTSYLKISTRRGDGIGNMGSNSAGWSDIKRARRRFELQAFSDGFPVGKTLIVSYDFRLDPEHEFIEGHGSPIEVGQVFQIKEAAGDYQPLFMFELKPSSYKIFGVLVQKGVDFGKWVNIKFELPTAV</sequence>
<feature type="non-terminal residue" evidence="1">
    <location>
        <position position="197"/>
    </location>
</feature>
<dbReference type="EMBL" id="UINC01208117">
    <property type="protein sequence ID" value="SVE30507.1"/>
    <property type="molecule type" value="Genomic_DNA"/>
</dbReference>
<organism evidence="1">
    <name type="scientific">marine metagenome</name>
    <dbReference type="NCBI Taxonomy" id="408172"/>
    <lineage>
        <taxon>unclassified sequences</taxon>
        <taxon>metagenomes</taxon>
        <taxon>ecological metagenomes</taxon>
    </lineage>
</organism>
<protein>
    <submittedName>
        <fullName evidence="1">Uncharacterized protein</fullName>
    </submittedName>
</protein>
<dbReference type="AlphaFoldDB" id="A0A383CDR8"/>
<reference evidence="1" key="1">
    <citation type="submission" date="2018-05" db="EMBL/GenBank/DDBJ databases">
        <authorList>
            <person name="Lanie J.A."/>
            <person name="Ng W.-L."/>
            <person name="Kazmierczak K.M."/>
            <person name="Andrzejewski T.M."/>
            <person name="Davidsen T.M."/>
            <person name="Wayne K.J."/>
            <person name="Tettelin H."/>
            <person name="Glass J.I."/>
            <person name="Rusch D."/>
            <person name="Podicherti R."/>
            <person name="Tsui H.-C.T."/>
            <person name="Winkler M.E."/>
        </authorList>
    </citation>
    <scope>NUCLEOTIDE SEQUENCE</scope>
</reference>
<gene>
    <name evidence="1" type="ORF">METZ01_LOCUS483361</name>
</gene>
<name>A0A383CDR8_9ZZZZ</name>
<proteinExistence type="predicted"/>
<evidence type="ECO:0000313" key="1">
    <source>
        <dbReference type="EMBL" id="SVE30507.1"/>
    </source>
</evidence>
<accession>A0A383CDR8</accession>